<evidence type="ECO:0000256" key="8">
    <source>
        <dbReference type="ARBA" id="ARBA00023204"/>
    </source>
</evidence>
<accession>A0A921K2S6</accession>
<proteinExistence type="predicted"/>
<dbReference type="GO" id="GO:0046872">
    <property type="term" value="F:metal ion binding"/>
    <property type="evidence" value="ECO:0007669"/>
    <property type="project" value="UniProtKB-KW"/>
</dbReference>
<dbReference type="Proteomes" id="UP000718012">
    <property type="component" value="Unassembled WGS sequence"/>
</dbReference>
<keyword evidence="4" id="KW-0479">Metal-binding</keyword>
<dbReference type="GO" id="GO:0006281">
    <property type="term" value="P:DNA repair"/>
    <property type="evidence" value="ECO:0007669"/>
    <property type="project" value="UniProtKB-KW"/>
</dbReference>
<sequence length="329" mass="37159">MKRFSYILAGFTVFLALITAAIPWCSPVVAGYLAPLGLLVIPLAVFCTLAAIIAILYRSKGISLLFGTACLISLFLCGKSWAVSFETDESPSHSLHLISWNAEGFQLNKDTLQASSAFIRNLHPDVICLQERPHDILLNRDSISAAFGYPYQVFNSREDEVLNLAVYSRFPLSNMKEYYFPNSYNKVLQIDLQYGGTTIRLFNMHLQTTGMTSAFQGNNLLHTYQLNARERNRQAQLLAEAIASSPYPVILCGDLNDTPISYAYRKLTTQLDDCFLEAGNGWGGTYQPARNLFRIDYTFYSPELKISAYHLYSNHWSDHRIQYTIINPL</sequence>
<evidence type="ECO:0000256" key="4">
    <source>
        <dbReference type="ARBA" id="ARBA00022723"/>
    </source>
</evidence>
<comment type="caution">
    <text evidence="11">The sequence shown here is derived from an EMBL/GenBank/DDBJ whole genome shotgun (WGS) entry which is preliminary data.</text>
</comment>
<keyword evidence="8" id="KW-0234">DNA repair</keyword>
<organism evidence="11 12">
    <name type="scientific">Phocaeicola coprocola</name>
    <dbReference type="NCBI Taxonomy" id="310298"/>
    <lineage>
        <taxon>Bacteria</taxon>
        <taxon>Pseudomonadati</taxon>
        <taxon>Bacteroidota</taxon>
        <taxon>Bacteroidia</taxon>
        <taxon>Bacteroidales</taxon>
        <taxon>Bacteroidaceae</taxon>
        <taxon>Phocaeicola</taxon>
    </lineage>
</organism>
<evidence type="ECO:0000256" key="1">
    <source>
        <dbReference type="ARBA" id="ARBA00001936"/>
    </source>
</evidence>
<evidence type="ECO:0000313" key="11">
    <source>
        <dbReference type="EMBL" id="HJF07418.1"/>
    </source>
</evidence>
<evidence type="ECO:0000313" key="12">
    <source>
        <dbReference type="Proteomes" id="UP000718012"/>
    </source>
</evidence>
<dbReference type="Pfam" id="PF03372">
    <property type="entry name" value="Exo_endo_phos"/>
    <property type="match status" value="1"/>
</dbReference>
<keyword evidence="7" id="KW-0460">Magnesium</keyword>
<keyword evidence="6" id="KW-0378">Hydrolase</keyword>
<feature type="transmembrane region" description="Helical" evidence="9">
    <location>
        <begin position="64"/>
        <end position="82"/>
    </location>
</feature>
<dbReference type="GO" id="GO:0004519">
    <property type="term" value="F:endonuclease activity"/>
    <property type="evidence" value="ECO:0007669"/>
    <property type="project" value="UniProtKB-KW"/>
</dbReference>
<comment type="cofactor">
    <cofactor evidence="1">
        <name>Mn(2+)</name>
        <dbReference type="ChEBI" id="CHEBI:29035"/>
    </cofactor>
</comment>
<keyword evidence="9" id="KW-1133">Transmembrane helix</keyword>
<evidence type="ECO:0000259" key="10">
    <source>
        <dbReference type="Pfam" id="PF03372"/>
    </source>
</evidence>
<dbReference type="PANTHER" id="PTHR15822:SF4">
    <property type="entry name" value="TYROSYL-DNA PHOSPHODIESTERASE 2"/>
    <property type="match status" value="1"/>
</dbReference>
<evidence type="ECO:0000256" key="5">
    <source>
        <dbReference type="ARBA" id="ARBA00022763"/>
    </source>
</evidence>
<name>A0A921K2S6_9BACT</name>
<dbReference type="PANTHER" id="PTHR15822">
    <property type="entry name" value="TRAF AND TNF RECEPTOR-ASSOCIATED PROTEIN"/>
    <property type="match status" value="1"/>
</dbReference>
<keyword evidence="11" id="KW-0255">Endonuclease</keyword>
<keyword evidence="9" id="KW-0472">Membrane</keyword>
<dbReference type="AlphaFoldDB" id="A0A921K2S6"/>
<dbReference type="Gene3D" id="3.60.10.10">
    <property type="entry name" value="Endonuclease/exonuclease/phosphatase"/>
    <property type="match status" value="1"/>
</dbReference>
<dbReference type="CDD" id="cd09084">
    <property type="entry name" value="EEP-2"/>
    <property type="match status" value="1"/>
</dbReference>
<gene>
    <name evidence="11" type="ORF">K8U81_04390</name>
</gene>
<dbReference type="InterPro" id="IPR051547">
    <property type="entry name" value="TDP2-like"/>
</dbReference>
<dbReference type="GO" id="GO:0016787">
    <property type="term" value="F:hydrolase activity"/>
    <property type="evidence" value="ECO:0007669"/>
    <property type="project" value="UniProtKB-KW"/>
</dbReference>
<dbReference type="SUPFAM" id="SSF56219">
    <property type="entry name" value="DNase I-like"/>
    <property type="match status" value="1"/>
</dbReference>
<evidence type="ECO:0000256" key="7">
    <source>
        <dbReference type="ARBA" id="ARBA00022842"/>
    </source>
</evidence>
<dbReference type="InterPro" id="IPR036691">
    <property type="entry name" value="Endo/exonu/phosph_ase_sf"/>
</dbReference>
<keyword evidence="3" id="KW-0540">Nuclease</keyword>
<evidence type="ECO:0000256" key="3">
    <source>
        <dbReference type="ARBA" id="ARBA00022722"/>
    </source>
</evidence>
<reference evidence="11" key="1">
    <citation type="journal article" date="2021" name="PeerJ">
        <title>Extensive microbial diversity within the chicken gut microbiome revealed by metagenomics and culture.</title>
        <authorList>
            <person name="Gilroy R."/>
            <person name="Ravi A."/>
            <person name="Getino M."/>
            <person name="Pursley I."/>
            <person name="Horton D.L."/>
            <person name="Alikhan N.F."/>
            <person name="Baker D."/>
            <person name="Gharbi K."/>
            <person name="Hall N."/>
            <person name="Watson M."/>
            <person name="Adriaenssens E.M."/>
            <person name="Foster-Nyarko E."/>
            <person name="Jarju S."/>
            <person name="Secka A."/>
            <person name="Antonio M."/>
            <person name="Oren A."/>
            <person name="Chaudhuri R.R."/>
            <person name="La Ragione R."/>
            <person name="Hildebrand F."/>
            <person name="Pallen M.J."/>
        </authorList>
    </citation>
    <scope>NUCLEOTIDE SEQUENCE</scope>
    <source>
        <strain evidence="11">CHK165-8395</strain>
    </source>
</reference>
<protein>
    <submittedName>
        <fullName evidence="11">Endonuclease/exonuclease/phosphatase family protein</fullName>
    </submittedName>
</protein>
<evidence type="ECO:0000256" key="6">
    <source>
        <dbReference type="ARBA" id="ARBA00022801"/>
    </source>
</evidence>
<keyword evidence="9" id="KW-0812">Transmembrane</keyword>
<evidence type="ECO:0000256" key="9">
    <source>
        <dbReference type="SAM" id="Phobius"/>
    </source>
</evidence>
<reference evidence="11" key="2">
    <citation type="submission" date="2021-09" db="EMBL/GenBank/DDBJ databases">
        <authorList>
            <person name="Gilroy R."/>
        </authorList>
    </citation>
    <scope>NUCLEOTIDE SEQUENCE</scope>
    <source>
        <strain evidence="11">CHK165-8395</strain>
    </source>
</reference>
<dbReference type="InterPro" id="IPR005135">
    <property type="entry name" value="Endo/exonuclease/phosphatase"/>
</dbReference>
<evidence type="ECO:0000256" key="2">
    <source>
        <dbReference type="ARBA" id="ARBA00001946"/>
    </source>
</evidence>
<dbReference type="EMBL" id="DYXD01000100">
    <property type="protein sequence ID" value="HJF07418.1"/>
    <property type="molecule type" value="Genomic_DNA"/>
</dbReference>
<feature type="domain" description="Endonuclease/exonuclease/phosphatase" evidence="10">
    <location>
        <begin position="98"/>
        <end position="319"/>
    </location>
</feature>
<feature type="transmembrane region" description="Helical" evidence="9">
    <location>
        <begin position="33"/>
        <end position="57"/>
    </location>
</feature>
<keyword evidence="5" id="KW-0227">DNA damage</keyword>
<comment type="cofactor">
    <cofactor evidence="2">
        <name>Mg(2+)</name>
        <dbReference type="ChEBI" id="CHEBI:18420"/>
    </cofactor>
</comment>